<gene>
    <name evidence="2" type="ORF">Q7C36_014308</name>
</gene>
<evidence type="ECO:0000256" key="1">
    <source>
        <dbReference type="SAM" id="SignalP"/>
    </source>
</evidence>
<keyword evidence="3" id="KW-1185">Reference proteome</keyword>
<dbReference type="Proteomes" id="UP001187315">
    <property type="component" value="Unassembled WGS sequence"/>
</dbReference>
<feature type="chain" id="PRO_5041681055" description="Secreted protein" evidence="1">
    <location>
        <begin position="33"/>
        <end position="77"/>
    </location>
</feature>
<proteinExistence type="predicted"/>
<accession>A0AA88MHG9</accession>
<evidence type="ECO:0000313" key="3">
    <source>
        <dbReference type="Proteomes" id="UP001187315"/>
    </source>
</evidence>
<evidence type="ECO:0000313" key="2">
    <source>
        <dbReference type="EMBL" id="KAK2836439.1"/>
    </source>
</evidence>
<name>A0AA88MHG9_TACVA</name>
<evidence type="ECO:0008006" key="4">
    <source>
        <dbReference type="Google" id="ProtNLM"/>
    </source>
</evidence>
<sequence length="77" mass="9364">MIVLANMPYVRTFHYFFFLVLHMSFSTDPAHGHMVVYSTLEKNLQKLLYTSLFSDYHKAEQERKTSSFMYDWMKVWK</sequence>
<dbReference type="AlphaFoldDB" id="A0AA88MHG9"/>
<dbReference type="EMBL" id="JAVHJS010000014">
    <property type="protein sequence ID" value="KAK2836439.1"/>
    <property type="molecule type" value="Genomic_DNA"/>
</dbReference>
<comment type="caution">
    <text evidence="2">The sequence shown here is derived from an EMBL/GenBank/DDBJ whole genome shotgun (WGS) entry which is preliminary data.</text>
</comment>
<keyword evidence="1" id="KW-0732">Signal</keyword>
<reference evidence="2" key="1">
    <citation type="submission" date="2023-08" db="EMBL/GenBank/DDBJ databases">
        <title>Pelteobagrus vachellii genome.</title>
        <authorList>
            <person name="Liu H."/>
        </authorList>
    </citation>
    <scope>NUCLEOTIDE SEQUENCE</scope>
    <source>
        <strain evidence="2">PRFRI_2022a</strain>
        <tissue evidence="2">Muscle</tissue>
    </source>
</reference>
<protein>
    <recommendedName>
        <fullName evidence="4">Secreted protein</fullName>
    </recommendedName>
</protein>
<feature type="signal peptide" evidence="1">
    <location>
        <begin position="1"/>
        <end position="32"/>
    </location>
</feature>
<organism evidence="2 3">
    <name type="scientific">Tachysurus vachellii</name>
    <name type="common">Darkbarbel catfish</name>
    <name type="synonym">Pelteobagrus vachellii</name>
    <dbReference type="NCBI Taxonomy" id="175792"/>
    <lineage>
        <taxon>Eukaryota</taxon>
        <taxon>Metazoa</taxon>
        <taxon>Chordata</taxon>
        <taxon>Craniata</taxon>
        <taxon>Vertebrata</taxon>
        <taxon>Euteleostomi</taxon>
        <taxon>Actinopterygii</taxon>
        <taxon>Neopterygii</taxon>
        <taxon>Teleostei</taxon>
        <taxon>Ostariophysi</taxon>
        <taxon>Siluriformes</taxon>
        <taxon>Bagridae</taxon>
        <taxon>Tachysurus</taxon>
    </lineage>
</organism>